<organism evidence="1 2">
    <name type="scientific">Candidatus Uhrbacteria bacterium GW2011_GWA2_52_8d</name>
    <dbReference type="NCBI Taxonomy" id="1618979"/>
    <lineage>
        <taxon>Bacteria</taxon>
        <taxon>Candidatus Uhriibacteriota</taxon>
    </lineage>
</organism>
<evidence type="ECO:0000313" key="1">
    <source>
        <dbReference type="EMBL" id="KKW32330.1"/>
    </source>
</evidence>
<protein>
    <submittedName>
        <fullName evidence="1">Transposase</fullName>
    </submittedName>
</protein>
<sequence length="41" mass="4791">GHFWAIGYGAWSSGNITEEMINEYLEHHRHDANDDTNFILE</sequence>
<proteinExistence type="predicted"/>
<feature type="non-terminal residue" evidence="1">
    <location>
        <position position="1"/>
    </location>
</feature>
<dbReference type="Proteomes" id="UP000034054">
    <property type="component" value="Unassembled WGS sequence"/>
</dbReference>
<name>A0A0G1XN89_9BACT</name>
<evidence type="ECO:0000313" key="2">
    <source>
        <dbReference type="Proteomes" id="UP000034054"/>
    </source>
</evidence>
<accession>A0A0G1XN89</accession>
<dbReference type="AlphaFoldDB" id="A0A0G1XN89"/>
<comment type="caution">
    <text evidence="1">The sequence shown here is derived from an EMBL/GenBank/DDBJ whole genome shotgun (WGS) entry which is preliminary data.</text>
</comment>
<reference evidence="1 2" key="1">
    <citation type="journal article" date="2015" name="Nature">
        <title>rRNA introns, odd ribosomes, and small enigmatic genomes across a large radiation of phyla.</title>
        <authorList>
            <person name="Brown C.T."/>
            <person name="Hug L.A."/>
            <person name="Thomas B.C."/>
            <person name="Sharon I."/>
            <person name="Castelle C.J."/>
            <person name="Singh A."/>
            <person name="Wilkins M.J."/>
            <person name="Williams K.H."/>
            <person name="Banfield J.F."/>
        </authorList>
    </citation>
    <scope>NUCLEOTIDE SEQUENCE [LARGE SCALE GENOMIC DNA]</scope>
</reference>
<dbReference type="EMBL" id="LCRH01000032">
    <property type="protein sequence ID" value="KKW32330.1"/>
    <property type="molecule type" value="Genomic_DNA"/>
</dbReference>
<gene>
    <name evidence="1" type="ORF">UY76_C0032G0001</name>
</gene>